<evidence type="ECO:0000313" key="4">
    <source>
        <dbReference type="Proteomes" id="UP000326924"/>
    </source>
</evidence>
<feature type="compositionally biased region" description="Polar residues" evidence="2">
    <location>
        <begin position="233"/>
        <end position="254"/>
    </location>
</feature>
<evidence type="ECO:0000256" key="2">
    <source>
        <dbReference type="SAM" id="MobiDB-lite"/>
    </source>
</evidence>
<comment type="caution">
    <text evidence="3">The sequence shown here is derived from an EMBL/GenBank/DDBJ whole genome shotgun (WGS) entry which is preliminary data.</text>
</comment>
<dbReference type="OrthoDB" id="6155966at2759"/>
<proteinExistence type="predicted"/>
<feature type="compositionally biased region" description="Low complexity" evidence="2">
    <location>
        <begin position="216"/>
        <end position="231"/>
    </location>
</feature>
<organism evidence="3 4">
    <name type="scientific">Sphaerosporella brunnea</name>
    <dbReference type="NCBI Taxonomy" id="1250544"/>
    <lineage>
        <taxon>Eukaryota</taxon>
        <taxon>Fungi</taxon>
        <taxon>Dikarya</taxon>
        <taxon>Ascomycota</taxon>
        <taxon>Pezizomycotina</taxon>
        <taxon>Pezizomycetes</taxon>
        <taxon>Pezizales</taxon>
        <taxon>Pyronemataceae</taxon>
        <taxon>Sphaerosporella</taxon>
    </lineage>
</organism>
<feature type="region of interest" description="Disordered" evidence="2">
    <location>
        <begin position="205"/>
        <end position="276"/>
    </location>
</feature>
<accession>A0A5J5EPK1</accession>
<gene>
    <name evidence="3" type="ORF">FN846DRAFT_961634</name>
</gene>
<feature type="compositionally biased region" description="Polar residues" evidence="2">
    <location>
        <begin position="426"/>
        <end position="442"/>
    </location>
</feature>
<feature type="coiled-coil region" evidence="1">
    <location>
        <begin position="79"/>
        <end position="106"/>
    </location>
</feature>
<dbReference type="InParanoid" id="A0A5J5EPK1"/>
<protein>
    <submittedName>
        <fullName evidence="3">Uncharacterized protein</fullName>
    </submittedName>
</protein>
<name>A0A5J5EPK1_9PEZI</name>
<sequence>MRSPEPDGTGRRHAGVAGNLHAQYTTGVGMQPLAATAAQAYYGLGNYYPNNAQTNAGSVYYYPHAPQDGQQASAIAHAAQAVAAQAQAAQQAQAQAQQQQENSKKRSFEGVDQFFEDAKRHKLQPIYDGAMAQRLSALQFIPSSTSEGVDFNGAATVTAPATNGSTQTFTLPSLRTKQDLIDADNFLTQLSANVYDNSQQYQYRTNTSASPHTPNGQSHQGQDGQHDGAASASMANPVTQALTPPGSNYTTSHSPVHHSHAHTPPNVSPQSSAASMYPSLPATVSSAGVTGGYPAPVSSAPTSSLASAFEAGERRRYPVGVLQKAKPAETPADVDMGEFSEDTKQEVSDAMIDPSLDALVVDDKSAHCELINSLRAYIQELLRAEEKREKEGGDLIVADEALAQPEDGDHAMTDAPSAPATEAEDASSNSANDGQHQEAQTENTEENKQSEHQTDAQALYPILKAVAAC</sequence>
<evidence type="ECO:0000313" key="3">
    <source>
        <dbReference type="EMBL" id="KAA8898925.1"/>
    </source>
</evidence>
<keyword evidence="4" id="KW-1185">Reference proteome</keyword>
<dbReference type="EMBL" id="VXIS01000176">
    <property type="protein sequence ID" value="KAA8898925.1"/>
    <property type="molecule type" value="Genomic_DNA"/>
</dbReference>
<dbReference type="Proteomes" id="UP000326924">
    <property type="component" value="Unassembled WGS sequence"/>
</dbReference>
<feature type="compositionally biased region" description="Polar residues" evidence="2">
    <location>
        <begin position="205"/>
        <end position="215"/>
    </location>
</feature>
<keyword evidence="1" id="KW-0175">Coiled coil</keyword>
<feature type="compositionally biased region" description="Basic and acidic residues" evidence="2">
    <location>
        <begin position="445"/>
        <end position="454"/>
    </location>
</feature>
<dbReference type="AlphaFoldDB" id="A0A5J5EPK1"/>
<feature type="region of interest" description="Disordered" evidence="2">
    <location>
        <begin position="403"/>
        <end position="457"/>
    </location>
</feature>
<reference evidence="3 4" key="1">
    <citation type="submission" date="2019-09" db="EMBL/GenBank/DDBJ databases">
        <title>Draft genome of the ectomycorrhizal ascomycete Sphaerosporella brunnea.</title>
        <authorList>
            <consortium name="DOE Joint Genome Institute"/>
            <person name="Benucci G.M."/>
            <person name="Marozzi G."/>
            <person name="Antonielli L."/>
            <person name="Sanchez S."/>
            <person name="Marco P."/>
            <person name="Wang X."/>
            <person name="Falini L.B."/>
            <person name="Barry K."/>
            <person name="Haridas S."/>
            <person name="Lipzen A."/>
            <person name="Labutti K."/>
            <person name="Grigoriev I.V."/>
            <person name="Murat C."/>
            <person name="Martin F."/>
            <person name="Albertini E."/>
            <person name="Donnini D."/>
            <person name="Bonito G."/>
        </authorList>
    </citation>
    <scope>NUCLEOTIDE SEQUENCE [LARGE SCALE GENOMIC DNA]</scope>
    <source>
        <strain evidence="3 4">Sb_GMNB300</strain>
    </source>
</reference>
<evidence type="ECO:0000256" key="1">
    <source>
        <dbReference type="SAM" id="Coils"/>
    </source>
</evidence>